<organism evidence="13 14">
    <name type="scientific">Eggerthia catenaformis OT 569 = DSM 20559</name>
    <dbReference type="NCBI Taxonomy" id="999415"/>
    <lineage>
        <taxon>Bacteria</taxon>
        <taxon>Bacillati</taxon>
        <taxon>Bacillota</taxon>
        <taxon>Erysipelotrichia</taxon>
        <taxon>Erysipelotrichales</taxon>
        <taxon>Coprobacillaceae</taxon>
        <taxon>Eggerthia</taxon>
    </lineage>
</organism>
<keyword evidence="6 11" id="KW-0812">Transmembrane</keyword>
<proteinExistence type="predicted"/>
<dbReference type="InterPro" id="IPR036890">
    <property type="entry name" value="HATPase_C_sf"/>
</dbReference>
<gene>
    <name evidence="13" type="ORF">HMPREF9943_01150</name>
</gene>
<sequence>MSYLKDHLCHIGAIIILMILEYFMGRVFFIDESYLIAQIVLTLIVFTGMILYDYFRKIPYYHKFEERLQELDQKYLIIETMQEPSFYEGKIMYHSLYQINKSMNEKIYDYFREVQDFKEYIEVWIHEVKTPISSLSLMFHNLGNMRAVYQLKKIENYTQQVLYYLRSQSTTQDYIIREVSLDECVNHVLVKNKDELLGYHFQLKIDHLSSSVMSDNKWLEFIINQIISNSMKYRSDFPYIKISCKEDAQQTVLSIYDNGIGIKSSDLPLIFNKSYTGMNGHIETKATGMGLFIVKKLCDALGHEIKIESKENQYTLVSIIFHKNDYYVTKL</sequence>
<dbReference type="eggNOG" id="COG0642">
    <property type="taxonomic scope" value="Bacteria"/>
</dbReference>
<dbReference type="PANTHER" id="PTHR45453">
    <property type="entry name" value="PHOSPHATE REGULON SENSOR PROTEIN PHOR"/>
    <property type="match status" value="1"/>
</dbReference>
<evidence type="ECO:0000256" key="4">
    <source>
        <dbReference type="ARBA" id="ARBA00022475"/>
    </source>
</evidence>
<dbReference type="EC" id="2.7.13.3" evidence="3"/>
<dbReference type="STRING" id="999415.HMPREF9943_01150"/>
<evidence type="ECO:0000256" key="1">
    <source>
        <dbReference type="ARBA" id="ARBA00000085"/>
    </source>
</evidence>
<dbReference type="EMBL" id="AGEJ01000018">
    <property type="protein sequence ID" value="EMD16596.1"/>
    <property type="molecule type" value="Genomic_DNA"/>
</dbReference>
<keyword evidence="5" id="KW-0808">Transferase</keyword>
<keyword evidence="9" id="KW-0902">Two-component regulatory system</keyword>
<evidence type="ECO:0000256" key="11">
    <source>
        <dbReference type="SAM" id="Phobius"/>
    </source>
</evidence>
<dbReference type="GO" id="GO:0000155">
    <property type="term" value="F:phosphorelay sensor kinase activity"/>
    <property type="evidence" value="ECO:0007669"/>
    <property type="project" value="TreeGrafter"/>
</dbReference>
<dbReference type="OrthoDB" id="9780487at2"/>
<comment type="subcellular location">
    <subcellularLocation>
        <location evidence="2">Cell membrane</location>
        <topology evidence="2">Multi-pass membrane protein</topology>
    </subcellularLocation>
</comment>
<name>M2Q2X2_9FIRM</name>
<evidence type="ECO:0000313" key="13">
    <source>
        <dbReference type="EMBL" id="EMD16596.1"/>
    </source>
</evidence>
<dbReference type="Gene3D" id="3.30.565.10">
    <property type="entry name" value="Histidine kinase-like ATPase, C-terminal domain"/>
    <property type="match status" value="1"/>
</dbReference>
<evidence type="ECO:0000256" key="6">
    <source>
        <dbReference type="ARBA" id="ARBA00022692"/>
    </source>
</evidence>
<dbReference type="InterPro" id="IPR005467">
    <property type="entry name" value="His_kinase_dom"/>
</dbReference>
<dbReference type="PANTHER" id="PTHR45453:SF2">
    <property type="entry name" value="HISTIDINE KINASE"/>
    <property type="match status" value="1"/>
</dbReference>
<reference evidence="13 14" key="1">
    <citation type="submission" date="2013-02" db="EMBL/GenBank/DDBJ databases">
        <title>The Genome Sequence of Lactobacillus catenaformis F0143.</title>
        <authorList>
            <consortium name="The Broad Institute Genome Sequencing Platform"/>
            <person name="Earl A."/>
            <person name="Ward D."/>
            <person name="Feldgarden M."/>
            <person name="Gevers D."/>
            <person name="Izard J."/>
            <person name="Blanton J.M."/>
            <person name="Mathney J."/>
            <person name="Dewhirst F.E."/>
            <person name="Young S.K."/>
            <person name="Zeng Q."/>
            <person name="Gargeya S."/>
            <person name="Fitzgerald M."/>
            <person name="Haas B."/>
            <person name="Abouelleil A."/>
            <person name="Alvarado L."/>
            <person name="Arachchi H.M."/>
            <person name="Berlin A."/>
            <person name="Chapman S.B."/>
            <person name="Gearin G."/>
            <person name="Goldberg J."/>
            <person name="Griggs A."/>
            <person name="Gujja S."/>
            <person name="Hansen M."/>
            <person name="Heiman D."/>
            <person name="Howarth C."/>
            <person name="Larimer J."/>
            <person name="Lui A."/>
            <person name="MacDonald P.J.P."/>
            <person name="McCowen C."/>
            <person name="Montmayeur A."/>
            <person name="Murphy C."/>
            <person name="Neiman D."/>
            <person name="Pearson M."/>
            <person name="Priest M."/>
            <person name="Roberts A."/>
            <person name="Saif S."/>
            <person name="Shea T."/>
            <person name="Sisk P."/>
            <person name="Stolte C."/>
            <person name="Sykes S."/>
            <person name="Wortman J."/>
            <person name="Nusbaum C."/>
            <person name="Birren B."/>
        </authorList>
    </citation>
    <scope>NUCLEOTIDE SEQUENCE [LARGE SCALE GENOMIC DNA]</scope>
    <source>
        <strain evidence="13 14">OT 569</strain>
    </source>
</reference>
<evidence type="ECO:0000256" key="8">
    <source>
        <dbReference type="ARBA" id="ARBA00022989"/>
    </source>
</evidence>
<evidence type="ECO:0000256" key="10">
    <source>
        <dbReference type="ARBA" id="ARBA00023136"/>
    </source>
</evidence>
<dbReference type="Proteomes" id="UP000011758">
    <property type="component" value="Unassembled WGS sequence"/>
</dbReference>
<protein>
    <recommendedName>
        <fullName evidence="3">histidine kinase</fullName>
        <ecNumber evidence="3">2.7.13.3</ecNumber>
    </recommendedName>
</protein>
<comment type="catalytic activity">
    <reaction evidence="1">
        <text>ATP + protein L-histidine = ADP + protein N-phospho-L-histidine.</text>
        <dbReference type="EC" id="2.7.13.3"/>
    </reaction>
</comment>
<evidence type="ECO:0000313" key="14">
    <source>
        <dbReference type="Proteomes" id="UP000011758"/>
    </source>
</evidence>
<feature type="transmembrane region" description="Helical" evidence="11">
    <location>
        <begin position="7"/>
        <end position="29"/>
    </location>
</feature>
<evidence type="ECO:0000256" key="7">
    <source>
        <dbReference type="ARBA" id="ARBA00022777"/>
    </source>
</evidence>
<dbReference type="SMART" id="SM00387">
    <property type="entry name" value="HATPase_c"/>
    <property type="match status" value="1"/>
</dbReference>
<evidence type="ECO:0000256" key="2">
    <source>
        <dbReference type="ARBA" id="ARBA00004651"/>
    </source>
</evidence>
<dbReference type="InterPro" id="IPR050351">
    <property type="entry name" value="BphY/WalK/GraS-like"/>
</dbReference>
<dbReference type="GO" id="GO:0005886">
    <property type="term" value="C:plasma membrane"/>
    <property type="evidence" value="ECO:0007669"/>
    <property type="project" value="UniProtKB-SubCell"/>
</dbReference>
<dbReference type="Pfam" id="PF02518">
    <property type="entry name" value="HATPase_c"/>
    <property type="match status" value="1"/>
</dbReference>
<keyword evidence="4" id="KW-1003">Cell membrane</keyword>
<keyword evidence="7" id="KW-0418">Kinase</keyword>
<dbReference type="RefSeq" id="WP_004803009.1">
    <property type="nucleotide sequence ID" value="NZ_KB446648.1"/>
</dbReference>
<evidence type="ECO:0000256" key="5">
    <source>
        <dbReference type="ARBA" id="ARBA00022679"/>
    </source>
</evidence>
<dbReference type="PROSITE" id="PS50109">
    <property type="entry name" value="HIS_KIN"/>
    <property type="match status" value="1"/>
</dbReference>
<dbReference type="GO" id="GO:0016036">
    <property type="term" value="P:cellular response to phosphate starvation"/>
    <property type="evidence" value="ECO:0007669"/>
    <property type="project" value="TreeGrafter"/>
</dbReference>
<comment type="caution">
    <text evidence="13">The sequence shown here is derived from an EMBL/GenBank/DDBJ whole genome shotgun (WGS) entry which is preliminary data.</text>
</comment>
<keyword evidence="14" id="KW-1185">Reference proteome</keyword>
<evidence type="ECO:0000259" key="12">
    <source>
        <dbReference type="PROSITE" id="PS50109"/>
    </source>
</evidence>
<dbReference type="BioCyc" id="ECAT999415-HMP:GTTI-1180-MONOMER"/>
<dbReference type="SUPFAM" id="SSF55874">
    <property type="entry name" value="ATPase domain of HSP90 chaperone/DNA topoisomerase II/histidine kinase"/>
    <property type="match status" value="1"/>
</dbReference>
<accession>M2Q2X2</accession>
<keyword evidence="8 11" id="KW-1133">Transmembrane helix</keyword>
<dbReference type="InterPro" id="IPR003594">
    <property type="entry name" value="HATPase_dom"/>
</dbReference>
<feature type="transmembrane region" description="Helical" evidence="11">
    <location>
        <begin position="35"/>
        <end position="55"/>
    </location>
</feature>
<evidence type="ECO:0000256" key="9">
    <source>
        <dbReference type="ARBA" id="ARBA00023012"/>
    </source>
</evidence>
<keyword evidence="10 11" id="KW-0472">Membrane</keyword>
<feature type="domain" description="Histidine kinase" evidence="12">
    <location>
        <begin position="123"/>
        <end position="325"/>
    </location>
</feature>
<evidence type="ECO:0000256" key="3">
    <source>
        <dbReference type="ARBA" id="ARBA00012438"/>
    </source>
</evidence>
<dbReference type="GO" id="GO:0004721">
    <property type="term" value="F:phosphoprotein phosphatase activity"/>
    <property type="evidence" value="ECO:0007669"/>
    <property type="project" value="TreeGrafter"/>
</dbReference>
<dbReference type="AlphaFoldDB" id="M2Q2X2"/>